<dbReference type="SUPFAM" id="SSF54427">
    <property type="entry name" value="NTF2-like"/>
    <property type="match status" value="1"/>
</dbReference>
<protein>
    <submittedName>
        <fullName evidence="2">Nuclear transport factor 2 family protein</fullName>
    </submittedName>
</protein>
<evidence type="ECO:0000259" key="1">
    <source>
        <dbReference type="Pfam" id="PF12680"/>
    </source>
</evidence>
<dbReference type="Proteomes" id="UP001370348">
    <property type="component" value="Chromosome"/>
</dbReference>
<organism evidence="2 3">
    <name type="scientific">Pendulispora albinea</name>
    <dbReference type="NCBI Taxonomy" id="2741071"/>
    <lineage>
        <taxon>Bacteria</taxon>
        <taxon>Pseudomonadati</taxon>
        <taxon>Myxococcota</taxon>
        <taxon>Myxococcia</taxon>
        <taxon>Myxococcales</taxon>
        <taxon>Sorangiineae</taxon>
        <taxon>Pendulisporaceae</taxon>
        <taxon>Pendulispora</taxon>
    </lineage>
</organism>
<dbReference type="Pfam" id="PF12680">
    <property type="entry name" value="SnoaL_2"/>
    <property type="match status" value="1"/>
</dbReference>
<dbReference type="InterPro" id="IPR032710">
    <property type="entry name" value="NTF2-like_dom_sf"/>
</dbReference>
<feature type="domain" description="SnoaL-like" evidence="1">
    <location>
        <begin position="9"/>
        <end position="110"/>
    </location>
</feature>
<accession>A0ABZ2LM16</accession>
<evidence type="ECO:0000313" key="3">
    <source>
        <dbReference type="Proteomes" id="UP001370348"/>
    </source>
</evidence>
<gene>
    <name evidence="2" type="ORF">LZC94_29395</name>
</gene>
<dbReference type="RefSeq" id="WP_394821575.1">
    <property type="nucleotide sequence ID" value="NZ_CP089984.1"/>
</dbReference>
<name>A0ABZ2LM16_9BACT</name>
<proteinExistence type="predicted"/>
<sequence length="121" mass="13279">MSQSIQDLVQRYLDGWNETDPARRRALIEDTYTKDCTYTDPLASVSTPAGIDGFIGAVQKQYPGIVFTLSGAVDAHHNQARFTWHAGAPGAEPAVIGFDVALFEDGRIRHVYGFLDKAPPQ</sequence>
<dbReference type="EMBL" id="CP089984">
    <property type="protein sequence ID" value="WXB11959.1"/>
    <property type="molecule type" value="Genomic_DNA"/>
</dbReference>
<dbReference type="InterPro" id="IPR037401">
    <property type="entry name" value="SnoaL-like"/>
</dbReference>
<evidence type="ECO:0000313" key="2">
    <source>
        <dbReference type="EMBL" id="WXB11959.1"/>
    </source>
</evidence>
<keyword evidence="3" id="KW-1185">Reference proteome</keyword>
<reference evidence="2 3" key="1">
    <citation type="submission" date="2021-12" db="EMBL/GenBank/DDBJ databases">
        <title>Discovery of the Pendulisporaceae a myxobacterial family with distinct sporulation behavior and unique specialized metabolism.</title>
        <authorList>
            <person name="Garcia R."/>
            <person name="Popoff A."/>
            <person name="Bader C.D."/>
            <person name="Loehr J."/>
            <person name="Walesch S."/>
            <person name="Walt C."/>
            <person name="Boldt J."/>
            <person name="Bunk B."/>
            <person name="Haeckl F.J.F.P.J."/>
            <person name="Gunesch A.P."/>
            <person name="Birkelbach J."/>
            <person name="Nuebel U."/>
            <person name="Pietschmann T."/>
            <person name="Bach T."/>
            <person name="Mueller R."/>
        </authorList>
    </citation>
    <scope>NUCLEOTIDE SEQUENCE [LARGE SCALE GENOMIC DNA]</scope>
    <source>
        <strain evidence="2 3">MSr11954</strain>
    </source>
</reference>
<dbReference type="Gene3D" id="3.10.450.50">
    <property type="match status" value="1"/>
</dbReference>